<keyword evidence="7" id="KW-1185">Reference proteome</keyword>
<dbReference type="SMART" id="SM00320">
    <property type="entry name" value="WD40"/>
    <property type="match status" value="2"/>
</dbReference>
<dbReference type="InterPro" id="IPR036322">
    <property type="entry name" value="WD40_repeat_dom_sf"/>
</dbReference>
<gene>
    <name evidence="6" type="ORF">MCHLO_17142</name>
</gene>
<dbReference type="Pfam" id="PF21032">
    <property type="entry name" value="PROPPIN"/>
    <property type="match status" value="3"/>
</dbReference>
<protein>
    <submittedName>
        <fullName evidence="6">WD40 repeat-like protein</fullName>
    </submittedName>
</protein>
<dbReference type="PANTHER" id="PTHR11227">
    <property type="entry name" value="WD-REPEAT PROTEIN INTERACTING WITH PHOSPHOINOSIDES WIPI -RELATED"/>
    <property type="match status" value="1"/>
</dbReference>
<keyword evidence="2" id="KW-0677">Repeat</keyword>
<feature type="region of interest" description="Disordered" evidence="5">
    <location>
        <begin position="271"/>
        <end position="319"/>
    </location>
</feature>
<name>A0ABQ0MCW4_MYCCL</name>
<dbReference type="Proteomes" id="UP000815677">
    <property type="component" value="Unassembled WGS sequence"/>
</dbReference>
<keyword evidence="1 4" id="KW-0853">WD repeat</keyword>
<evidence type="ECO:0000313" key="7">
    <source>
        <dbReference type="Proteomes" id="UP000815677"/>
    </source>
</evidence>
<dbReference type="PROSITE" id="PS50294">
    <property type="entry name" value="WD_REPEATS_REGION"/>
    <property type="match status" value="1"/>
</dbReference>
<sequence length="456" mass="48325">MSGLAFAAFNQDYSCVSLGTRGGYSIINCDPFGRVYTQNDGPRGIVEMLFCTSLIALVGVPDTPTSSPRKLQIVNTKRQSMICELLFPSTILTVRLNRKTLVVVLETEIYLYDISNMRLLHVIETLPNPEGICALSPSADAPYLAYPAPLPSPALSAASESASAAAAGTSTAGGGDVMLFSTRALAPVNAVRAHRSPLAMTSLSGDGSLLATVSVKGTVIRVFATPTMDKLYQFRRGARETHIYSLAFNPAGTLLAAGSERGTVHLWKIGGGNGKNAGSGSSRASVRDDSSVTGSAEGDVQPQPDYDVNGSQEAKKGMSTVLRRRSLNLTSSLTRAAASYLPSSIAEMWEPTRDFAFFRLPPPVPLQGGGSGSLDRRCVVGLSATTPHAMVISSDGYFYVYSIDLEKGGECVLVKQYSLLDGRRAITSVLAGYAAAAPFGFILDIFPDLVPRSDNE</sequence>
<feature type="repeat" description="WD" evidence="4">
    <location>
        <begin position="236"/>
        <end position="269"/>
    </location>
</feature>
<evidence type="ECO:0000256" key="1">
    <source>
        <dbReference type="ARBA" id="ARBA00022574"/>
    </source>
</evidence>
<evidence type="ECO:0000313" key="6">
    <source>
        <dbReference type="EMBL" id="GAT61077.1"/>
    </source>
</evidence>
<evidence type="ECO:0000256" key="2">
    <source>
        <dbReference type="ARBA" id="ARBA00022737"/>
    </source>
</evidence>
<dbReference type="PROSITE" id="PS50082">
    <property type="entry name" value="WD_REPEATS_2"/>
    <property type="match status" value="1"/>
</dbReference>
<reference evidence="6" key="1">
    <citation type="submission" date="2014-09" db="EMBL/GenBank/DDBJ databases">
        <title>Genome sequence of the luminous mushroom Mycena chlorophos for searching fungal bioluminescence genes.</title>
        <authorList>
            <person name="Tanaka Y."/>
            <person name="Kasuga D."/>
            <person name="Oba Y."/>
            <person name="Hase S."/>
            <person name="Sato K."/>
            <person name="Oba Y."/>
            <person name="Sakakibara Y."/>
        </authorList>
    </citation>
    <scope>NUCLEOTIDE SEQUENCE</scope>
</reference>
<accession>A0ABQ0MCW4</accession>
<dbReference type="InterPro" id="IPR015943">
    <property type="entry name" value="WD40/YVTN_repeat-like_dom_sf"/>
</dbReference>
<organism evidence="6 7">
    <name type="scientific">Mycena chlorophos</name>
    <name type="common">Agaric fungus</name>
    <name type="synonym">Agaricus chlorophos</name>
    <dbReference type="NCBI Taxonomy" id="658473"/>
    <lineage>
        <taxon>Eukaryota</taxon>
        <taxon>Fungi</taxon>
        <taxon>Dikarya</taxon>
        <taxon>Basidiomycota</taxon>
        <taxon>Agaricomycotina</taxon>
        <taxon>Agaricomycetes</taxon>
        <taxon>Agaricomycetidae</taxon>
        <taxon>Agaricales</taxon>
        <taxon>Marasmiineae</taxon>
        <taxon>Mycenaceae</taxon>
        <taxon>Mycena</taxon>
    </lineage>
</organism>
<evidence type="ECO:0000256" key="3">
    <source>
        <dbReference type="ARBA" id="ARBA00025740"/>
    </source>
</evidence>
<proteinExistence type="inferred from homology"/>
<evidence type="ECO:0000256" key="4">
    <source>
        <dbReference type="PROSITE-ProRule" id="PRU00221"/>
    </source>
</evidence>
<dbReference type="InterPro" id="IPR048720">
    <property type="entry name" value="PROPPIN"/>
</dbReference>
<evidence type="ECO:0000256" key="5">
    <source>
        <dbReference type="SAM" id="MobiDB-lite"/>
    </source>
</evidence>
<dbReference type="InterPro" id="IPR001680">
    <property type="entry name" value="WD40_rpt"/>
</dbReference>
<dbReference type="SUPFAM" id="SSF50978">
    <property type="entry name" value="WD40 repeat-like"/>
    <property type="match status" value="1"/>
</dbReference>
<dbReference type="EMBL" id="DF849975">
    <property type="protein sequence ID" value="GAT61077.1"/>
    <property type="molecule type" value="Genomic_DNA"/>
</dbReference>
<dbReference type="Gene3D" id="2.130.10.10">
    <property type="entry name" value="YVTN repeat-like/Quinoprotein amine dehydrogenase"/>
    <property type="match status" value="1"/>
</dbReference>
<comment type="similarity">
    <text evidence="3">Belongs to the WD repeat PROPPIN family.</text>
</comment>